<evidence type="ECO:0000259" key="3">
    <source>
        <dbReference type="Pfam" id="PF11954"/>
    </source>
</evidence>
<dbReference type="Proteomes" id="UP000241587">
    <property type="component" value="Unassembled WGS sequence"/>
</dbReference>
<feature type="domain" description="Beta-lactamase-related" evidence="2">
    <location>
        <begin position="293"/>
        <end position="637"/>
    </location>
</feature>
<organism evidence="4 5">
    <name type="scientific">Fusarium culmorum</name>
    <dbReference type="NCBI Taxonomy" id="5516"/>
    <lineage>
        <taxon>Eukaryota</taxon>
        <taxon>Fungi</taxon>
        <taxon>Dikarya</taxon>
        <taxon>Ascomycota</taxon>
        <taxon>Pezizomycotina</taxon>
        <taxon>Sordariomycetes</taxon>
        <taxon>Hypocreomycetidae</taxon>
        <taxon>Hypocreales</taxon>
        <taxon>Nectriaceae</taxon>
        <taxon>Fusarium</taxon>
    </lineage>
</organism>
<dbReference type="InterPro" id="IPR050491">
    <property type="entry name" value="AmpC-like"/>
</dbReference>
<dbReference type="SUPFAM" id="SSF56601">
    <property type="entry name" value="beta-lactamase/transpeptidase-like"/>
    <property type="match status" value="1"/>
</dbReference>
<dbReference type="InterPro" id="IPR036936">
    <property type="entry name" value="CRIB_dom_sf"/>
</dbReference>
<dbReference type="OrthoDB" id="10250282at2759"/>
<dbReference type="Gene3D" id="3.90.810.10">
    <property type="entry name" value="CRIB domain"/>
    <property type="match status" value="1"/>
</dbReference>
<accession>A0A2T4GLW6</accession>
<protein>
    <recommendedName>
        <fullName evidence="6">Beta-lactamase-related domain-containing protein</fullName>
    </recommendedName>
</protein>
<comment type="caution">
    <text evidence="4">The sequence shown here is derived from an EMBL/GenBank/DDBJ whole genome shotgun (WGS) entry which is preliminary data.</text>
</comment>
<keyword evidence="5" id="KW-1185">Reference proteome</keyword>
<evidence type="ECO:0000259" key="2">
    <source>
        <dbReference type="Pfam" id="PF00144"/>
    </source>
</evidence>
<dbReference type="OMA" id="EYVGTYW"/>
<evidence type="ECO:0008006" key="6">
    <source>
        <dbReference type="Google" id="ProtNLM"/>
    </source>
</evidence>
<evidence type="ECO:0000313" key="5">
    <source>
        <dbReference type="Proteomes" id="UP000241587"/>
    </source>
</evidence>
<dbReference type="PANTHER" id="PTHR46825">
    <property type="entry name" value="D-ALANYL-D-ALANINE-CARBOXYPEPTIDASE/ENDOPEPTIDASE AMPH"/>
    <property type="match status" value="1"/>
</dbReference>
<dbReference type="Gene3D" id="2.40.128.600">
    <property type="match status" value="1"/>
</dbReference>
<dbReference type="InterPro" id="IPR021860">
    <property type="entry name" value="Peptidase_S12_Pab87-rel_C"/>
</dbReference>
<dbReference type="PANTHER" id="PTHR46825:SF14">
    <property type="entry name" value="BETA-LACTAMASE-RELATED DOMAIN-CONTAINING PROTEIN"/>
    <property type="match status" value="1"/>
</dbReference>
<dbReference type="InterPro" id="IPR012338">
    <property type="entry name" value="Beta-lactam/transpept-like"/>
</dbReference>
<dbReference type="InterPro" id="IPR001466">
    <property type="entry name" value="Beta-lactam-related"/>
</dbReference>
<comment type="similarity">
    <text evidence="1">Belongs to the peptidase S12 family.</text>
</comment>
<evidence type="ECO:0000256" key="1">
    <source>
        <dbReference type="ARBA" id="ARBA00038215"/>
    </source>
</evidence>
<sequence length="805" mass="90289">MREAEFWNQRLCGLVQELLVSNQDLNRRIKGLEGQGQAIISNTGDEASTIRPLEDSRPMSFVDTQALARQFTFEQDLQTSRVYGRAFIDRQSMASFTSTALYTTALSLLSKLSLSQASNIAFYAIPVYSSDLSNSECYVFGDEGALVKYEVAIRLPVKVSLSSQEDMKTQSAYKPEVKQRLLGRFARRRENILTISQPYNPMEITHIGHNKSKSAFTVSFQRWSPYHRSRTDMEQGLPAEWQRILGVNTVKSDVGSNTRLFSRIVNMENETGIATPEILTGLESHFSNICKISGTPGLSLSVITLGEEVYTKHFGFRDVDAQKVPDGSTTYFIGSLTKAMTAATAGILVEEGKLEWSTRIASILPELEGAFEGRSSLITIADLLSHRTGVARGDGLWLQRAGNILLDKSTGVQTWMAQPLVRYFKTEYLYSNYAYDMVGRAIEKIQGKSLGACFKEKLFDSLGMTRTSANDLPNNDNAAKAYFPLEDGSPFEVPIPTISEQTLMAAAGSVRSCTDDLAKFYTNFMQAIDDQFVNNTTSTPRSPFKQLKHILHPHNQLGLAYISEKSYGLGWGRVLLPAALGAFNYNKHLVPTMPQIGEGGPDNFTIYHGESMQGFTSCVYLLPGTETAIIALQNLTGLCDACDWIPQLIIHELSGPGRTNIDFTELATEAAKTGTELADRINDELEKRREKDTQPLELKAYTDRYWNQLRNFHIDVSFDDDGDLHMTFQGMKDESYKLRHYHHNSFVWNVSHDETAKQGRFQTRPWVSYLIEFQCGEGSEADGLRWKYDADLESLTLFSLEEGFR</sequence>
<reference evidence="4 5" key="1">
    <citation type="submission" date="2018-02" db="EMBL/GenBank/DDBJ databases">
        <title>Fusarium culmorum secondary metabolites in fungal-bacterial-plant interactions.</title>
        <authorList>
            <person name="Schmidt R."/>
        </authorList>
    </citation>
    <scope>NUCLEOTIDE SEQUENCE [LARGE SCALE GENOMIC DNA]</scope>
    <source>
        <strain evidence="4 5">PV</strain>
    </source>
</reference>
<dbReference type="Gene3D" id="3.40.710.10">
    <property type="entry name" value="DD-peptidase/beta-lactamase superfamily"/>
    <property type="match status" value="1"/>
</dbReference>
<evidence type="ECO:0000313" key="4">
    <source>
        <dbReference type="EMBL" id="PTD04563.1"/>
    </source>
</evidence>
<proteinExistence type="inferred from homology"/>
<dbReference type="EMBL" id="PVEM01000012">
    <property type="protein sequence ID" value="PTD04563.1"/>
    <property type="molecule type" value="Genomic_DNA"/>
</dbReference>
<gene>
    <name evidence="4" type="ORF">FCULG_00000129</name>
</gene>
<name>A0A2T4GLW6_FUSCU</name>
<dbReference type="Pfam" id="PF00144">
    <property type="entry name" value="Beta-lactamase"/>
    <property type="match status" value="1"/>
</dbReference>
<feature type="domain" description="Peptidase S12 Pab87-related C-terminal" evidence="3">
    <location>
        <begin position="688"/>
        <end position="790"/>
    </location>
</feature>
<dbReference type="Pfam" id="PF11954">
    <property type="entry name" value="DUF3471"/>
    <property type="match status" value="1"/>
</dbReference>
<dbReference type="AlphaFoldDB" id="A0A2T4GLW6"/>